<evidence type="ECO:0000313" key="2">
    <source>
        <dbReference type="EMBL" id="MCJ8211629.1"/>
    </source>
</evidence>
<dbReference type="EMBL" id="JALJEJ010000011">
    <property type="protein sequence ID" value="MCJ8211629.1"/>
    <property type="molecule type" value="Genomic_DNA"/>
</dbReference>
<dbReference type="RefSeq" id="WP_245132409.1">
    <property type="nucleotide sequence ID" value="NZ_JALJEJ010000011.1"/>
</dbReference>
<keyword evidence="1" id="KW-0732">Signal</keyword>
<sequence length="184" mass="20322">MKRLNFYFFLAVAALFVQNARAQSNNSGVFRENTWRASVGPTFGILANPPHQFKYGIGAEGHLEYYPNNYTGITFSTGYTTLPLSKKANPGITKLGFVPVTVGYKGFVSTNFYLSVDAGASFVTSGNKQTKFVYVPSIGYNNPDIGIDVSFRYQHFDYTQSYINYVSLAGIHVTYSFQLGSGGF</sequence>
<dbReference type="AlphaFoldDB" id="A0A9X1X5W7"/>
<name>A0A9X1X5W7_9SPHI</name>
<accession>A0A9X1X5W7</accession>
<evidence type="ECO:0000256" key="1">
    <source>
        <dbReference type="SAM" id="SignalP"/>
    </source>
</evidence>
<feature type="signal peptide" evidence="1">
    <location>
        <begin position="1"/>
        <end position="22"/>
    </location>
</feature>
<evidence type="ECO:0000313" key="3">
    <source>
        <dbReference type="Proteomes" id="UP001139450"/>
    </source>
</evidence>
<evidence type="ECO:0008006" key="4">
    <source>
        <dbReference type="Google" id="ProtNLM"/>
    </source>
</evidence>
<protein>
    <recommendedName>
        <fullName evidence="4">Outer membrane protein beta-barrel domain-containing protein</fullName>
    </recommendedName>
</protein>
<dbReference type="Proteomes" id="UP001139450">
    <property type="component" value="Unassembled WGS sequence"/>
</dbReference>
<keyword evidence="3" id="KW-1185">Reference proteome</keyword>
<organism evidence="2 3">
    <name type="scientific">Mucilaginibacter straminoryzae</name>
    <dbReference type="NCBI Taxonomy" id="2932774"/>
    <lineage>
        <taxon>Bacteria</taxon>
        <taxon>Pseudomonadati</taxon>
        <taxon>Bacteroidota</taxon>
        <taxon>Sphingobacteriia</taxon>
        <taxon>Sphingobacteriales</taxon>
        <taxon>Sphingobacteriaceae</taxon>
        <taxon>Mucilaginibacter</taxon>
    </lineage>
</organism>
<comment type="caution">
    <text evidence="2">The sequence shown here is derived from an EMBL/GenBank/DDBJ whole genome shotgun (WGS) entry which is preliminary data.</text>
</comment>
<proteinExistence type="predicted"/>
<feature type="chain" id="PRO_5040852718" description="Outer membrane protein beta-barrel domain-containing protein" evidence="1">
    <location>
        <begin position="23"/>
        <end position="184"/>
    </location>
</feature>
<reference evidence="2" key="1">
    <citation type="submission" date="2022-04" db="EMBL/GenBank/DDBJ databases">
        <title>Mucilaginibacter sp. RS28 isolated from freshwater.</title>
        <authorList>
            <person name="Ko S.-R."/>
        </authorList>
    </citation>
    <scope>NUCLEOTIDE SEQUENCE</scope>
    <source>
        <strain evidence="2">RS28</strain>
    </source>
</reference>
<gene>
    <name evidence="2" type="ORF">MUY27_18065</name>
</gene>